<organism evidence="1 2">
    <name type="scientific">Hibiscus sabdariffa</name>
    <name type="common">roselle</name>
    <dbReference type="NCBI Taxonomy" id="183260"/>
    <lineage>
        <taxon>Eukaryota</taxon>
        <taxon>Viridiplantae</taxon>
        <taxon>Streptophyta</taxon>
        <taxon>Embryophyta</taxon>
        <taxon>Tracheophyta</taxon>
        <taxon>Spermatophyta</taxon>
        <taxon>Magnoliopsida</taxon>
        <taxon>eudicotyledons</taxon>
        <taxon>Gunneridae</taxon>
        <taxon>Pentapetalae</taxon>
        <taxon>rosids</taxon>
        <taxon>malvids</taxon>
        <taxon>Malvales</taxon>
        <taxon>Malvaceae</taxon>
        <taxon>Malvoideae</taxon>
        <taxon>Hibiscus</taxon>
    </lineage>
</organism>
<protein>
    <submittedName>
        <fullName evidence="1">Uncharacterized protein</fullName>
    </submittedName>
</protein>
<comment type="caution">
    <text evidence="1">The sequence shown here is derived from an EMBL/GenBank/DDBJ whole genome shotgun (WGS) entry which is preliminary data.</text>
</comment>
<evidence type="ECO:0000313" key="1">
    <source>
        <dbReference type="EMBL" id="KAK8489389.1"/>
    </source>
</evidence>
<sequence length="147" mass="15901">MISSDHTKAKHVAFIVKDLKPLRAGTCRETGHHLDFAKTTHVSIAHGYVAALEEMLVCLGVVKATNERPNCLHGGLDGLNHRRTTLVRSQGVDVVRRDRVRQRDVVRKRETACQGLGLLFVVATAAEGGGGAMEVQGGRHLDSCVVS</sequence>
<proteinExistence type="predicted"/>
<gene>
    <name evidence="1" type="ORF">V6N12_073031</name>
</gene>
<dbReference type="Proteomes" id="UP001472677">
    <property type="component" value="Unassembled WGS sequence"/>
</dbReference>
<keyword evidence="2" id="KW-1185">Reference proteome</keyword>
<reference evidence="1 2" key="1">
    <citation type="journal article" date="2024" name="G3 (Bethesda)">
        <title>Genome assembly of Hibiscus sabdariffa L. provides insights into metabolisms of medicinal natural products.</title>
        <authorList>
            <person name="Kim T."/>
        </authorList>
    </citation>
    <scope>NUCLEOTIDE SEQUENCE [LARGE SCALE GENOMIC DNA]</scope>
    <source>
        <strain evidence="1">TK-2024</strain>
        <tissue evidence="1">Old leaves</tissue>
    </source>
</reference>
<name>A0ABR2A981_9ROSI</name>
<dbReference type="EMBL" id="JBBPBM010000928">
    <property type="protein sequence ID" value="KAK8489389.1"/>
    <property type="molecule type" value="Genomic_DNA"/>
</dbReference>
<accession>A0ABR2A981</accession>
<evidence type="ECO:0000313" key="2">
    <source>
        <dbReference type="Proteomes" id="UP001472677"/>
    </source>
</evidence>